<protein>
    <submittedName>
        <fullName evidence="3">P-loop NTPase fold protein</fullName>
    </submittedName>
</protein>
<keyword evidence="1" id="KW-1133">Transmembrane helix</keyword>
<evidence type="ECO:0000313" key="4">
    <source>
        <dbReference type="Proteomes" id="UP001335737"/>
    </source>
</evidence>
<dbReference type="SUPFAM" id="SSF52540">
    <property type="entry name" value="P-loop containing nucleoside triphosphate hydrolases"/>
    <property type="match status" value="1"/>
</dbReference>
<keyword evidence="1" id="KW-0812">Transmembrane</keyword>
<dbReference type="Proteomes" id="UP001335737">
    <property type="component" value="Unassembled WGS sequence"/>
</dbReference>
<dbReference type="EMBL" id="JARZFX010000002">
    <property type="protein sequence ID" value="MEC5422908.1"/>
    <property type="molecule type" value="Genomic_DNA"/>
</dbReference>
<name>A0ABU6KC63_9BACI</name>
<feature type="domain" description="KAP NTPase" evidence="2">
    <location>
        <begin position="182"/>
        <end position="441"/>
    </location>
</feature>
<dbReference type="Gene3D" id="3.40.50.300">
    <property type="entry name" value="P-loop containing nucleotide triphosphate hydrolases"/>
    <property type="match status" value="1"/>
</dbReference>
<comment type="caution">
    <text evidence="3">The sequence shown here is derived from an EMBL/GenBank/DDBJ whole genome shotgun (WGS) entry which is preliminary data.</text>
</comment>
<sequence length="859" mass="100784">MKSLKFYLAQVIRYYSTAQILKLSVIVTSVFLLIDVLNLFSKLLLSYDVMIVLIVTSAIIIFLILTVLEFNIYEVIKIETINLLDVFAITVFISASLYLCLFTIFPIYNSYKLLILIILLVTMSVILIFRINKMNLSYKKATEYESNFIDLKNIYNGDFKIKDGETIVVNEKDVDYDLFERHSVISLLYNTIKQSNPNEGFVISLEGEWGSGKTTIINNTKKLLNQYDEEIVLIDFDPWAFSNQESLLLGLFDEIIRKSGLNYSLISTNQMAQTFSTNIFGNGKANIIKSFFKQKDSNEVIKNKINDYLNHSGKKFVFFIDNIDRAESKNILLLFKLVATVFNFERVIYVLSFDSERVKEVFEKNHDIDFSYLKKVIQMQIRVPKLDREIFNNVLAKSFINLLSGYGANNEEINNYKSVVNSICNQTTDMRDFKRFINSILNRPITYLKYLDKRDLMAIEYIHLNNPALYEKINQNRIFFISHDKRFDKGTYSTIFNNKEINSKGKEFFDKLFEGEVNEQYKEILKEIFPYVKKYCDNQSLEYDGIIVNDDHQYKDIGKNRRVCSGKYFDLYFTYSSNEFVAIGEMVEKIISTLYESYEFSEKLKAFNSLIEPMHFSYQKELLERLQLYTDSLDSNSAFDLALILFNNIDKFDDSPGFFSLSTQSRGEIILWELLQRIDDKSYEEFLIIIRKKYNIISNVGGILYWFNHDREGKNIEGRMEMMEEIHQSMANEIIDDSINIFDEKYYSHRNIWGLYHVIDEKGKVKDFIRKNIDDNNIFKLLYDITGISVGTKITYYIKAESLNFLTTEEEVDDILKNVKNFSEDQKFIYDVYQAYKNKIRDDWGDLAISTNEILTLNP</sequence>
<dbReference type="RefSeq" id="WP_327606480.1">
    <property type="nucleotide sequence ID" value="NZ_JARZFX010000002.1"/>
</dbReference>
<organism evidence="3 4">
    <name type="scientific">Virgibacillus tibetensis</name>
    <dbReference type="NCBI Taxonomy" id="3042313"/>
    <lineage>
        <taxon>Bacteria</taxon>
        <taxon>Bacillati</taxon>
        <taxon>Bacillota</taxon>
        <taxon>Bacilli</taxon>
        <taxon>Bacillales</taxon>
        <taxon>Bacillaceae</taxon>
        <taxon>Virgibacillus</taxon>
    </lineage>
</organism>
<feature type="transmembrane region" description="Helical" evidence="1">
    <location>
        <begin position="47"/>
        <end position="68"/>
    </location>
</feature>
<evidence type="ECO:0000313" key="3">
    <source>
        <dbReference type="EMBL" id="MEC5422908.1"/>
    </source>
</evidence>
<evidence type="ECO:0000256" key="1">
    <source>
        <dbReference type="SAM" id="Phobius"/>
    </source>
</evidence>
<feature type="transmembrane region" description="Helical" evidence="1">
    <location>
        <begin position="111"/>
        <end position="131"/>
    </location>
</feature>
<dbReference type="Pfam" id="PF07693">
    <property type="entry name" value="KAP_NTPase"/>
    <property type="match status" value="1"/>
</dbReference>
<keyword evidence="1" id="KW-0472">Membrane</keyword>
<keyword evidence="4" id="KW-1185">Reference proteome</keyword>
<feature type="transmembrane region" description="Helical" evidence="1">
    <location>
        <begin position="80"/>
        <end position="105"/>
    </location>
</feature>
<dbReference type="InterPro" id="IPR027417">
    <property type="entry name" value="P-loop_NTPase"/>
</dbReference>
<evidence type="ECO:0000259" key="2">
    <source>
        <dbReference type="Pfam" id="PF07693"/>
    </source>
</evidence>
<feature type="transmembrane region" description="Helical" evidence="1">
    <location>
        <begin position="20"/>
        <end position="41"/>
    </location>
</feature>
<gene>
    <name evidence="3" type="ORF">QGM71_05260</name>
</gene>
<reference evidence="3 4" key="1">
    <citation type="journal article" date="2024" name="Int. J. Syst. Evol. Microbiol.">
        <title>Virgibacillus tibetensis sp. nov., isolated from salt lake on the Tibetan Plateau of China.</title>
        <authorList>
            <person name="Phurbu D."/>
            <person name="Liu Z.-X."/>
            <person name="Wang R."/>
            <person name="Zheng Y.-Y."/>
            <person name="Liu H.-C."/>
            <person name="Zhou Y.-G."/>
            <person name="Yu Y.-J."/>
            <person name="Li A.-H."/>
        </authorList>
    </citation>
    <scope>NUCLEOTIDE SEQUENCE [LARGE SCALE GENOMIC DNA]</scope>
    <source>
        <strain evidence="3 4">C22-A2</strain>
    </source>
</reference>
<proteinExistence type="predicted"/>
<accession>A0ABU6KC63</accession>
<dbReference type="InterPro" id="IPR011646">
    <property type="entry name" value="KAP_P-loop"/>
</dbReference>